<evidence type="ECO:0000256" key="4">
    <source>
        <dbReference type="ARBA" id="ARBA00022694"/>
    </source>
</evidence>
<keyword evidence="11" id="KW-1185">Reference proteome</keyword>
<dbReference type="SUPFAM" id="SSF56037">
    <property type="entry name" value="PheT/TilS domain"/>
    <property type="match status" value="1"/>
</dbReference>
<evidence type="ECO:0000259" key="9">
    <source>
        <dbReference type="SMART" id="SM00977"/>
    </source>
</evidence>
<evidence type="ECO:0000256" key="7">
    <source>
        <dbReference type="ARBA" id="ARBA00048539"/>
    </source>
</evidence>
<dbReference type="InterPro" id="IPR012094">
    <property type="entry name" value="tRNA_Ile_lys_synt"/>
</dbReference>
<evidence type="ECO:0000256" key="8">
    <source>
        <dbReference type="HAMAP-Rule" id="MF_01161"/>
    </source>
</evidence>
<dbReference type="Pfam" id="PF11734">
    <property type="entry name" value="TilS_C"/>
    <property type="match status" value="1"/>
</dbReference>
<dbReference type="InterPro" id="IPR015262">
    <property type="entry name" value="tRNA_Ile_lys_synt_subst-bd"/>
</dbReference>
<gene>
    <name evidence="8 10" type="primary">tilS</name>
    <name evidence="10" type="ORF">IEO70_11490</name>
</gene>
<dbReference type="RefSeq" id="WP_190998518.1">
    <property type="nucleotide sequence ID" value="NZ_JACXSI010000025.1"/>
</dbReference>
<dbReference type="EC" id="6.3.4.19" evidence="8"/>
<keyword evidence="3 8" id="KW-0436">Ligase</keyword>
<keyword evidence="6 8" id="KW-0067">ATP-binding</keyword>
<dbReference type="GO" id="GO:0006400">
    <property type="term" value="P:tRNA modification"/>
    <property type="evidence" value="ECO:0007669"/>
    <property type="project" value="UniProtKB-UniRule"/>
</dbReference>
<comment type="caution">
    <text evidence="10">The sequence shown here is derived from an EMBL/GenBank/DDBJ whole genome shotgun (WGS) entry which is preliminary data.</text>
</comment>
<protein>
    <recommendedName>
        <fullName evidence="8">tRNA(Ile)-lysidine synthase</fullName>
        <ecNumber evidence="8">6.3.4.19</ecNumber>
    </recommendedName>
    <alternativeName>
        <fullName evidence="8">tRNA(Ile)-2-lysyl-cytidine synthase</fullName>
    </alternativeName>
    <alternativeName>
        <fullName evidence="8">tRNA(Ile)-lysidine synthetase</fullName>
    </alternativeName>
</protein>
<dbReference type="InterPro" id="IPR014729">
    <property type="entry name" value="Rossmann-like_a/b/a_fold"/>
</dbReference>
<evidence type="ECO:0000256" key="6">
    <source>
        <dbReference type="ARBA" id="ARBA00022840"/>
    </source>
</evidence>
<dbReference type="Pfam" id="PF01171">
    <property type="entry name" value="ATP_bind_3"/>
    <property type="match status" value="1"/>
</dbReference>
<dbReference type="InterPro" id="IPR011063">
    <property type="entry name" value="TilS/TtcA_N"/>
</dbReference>
<evidence type="ECO:0000313" key="10">
    <source>
        <dbReference type="EMBL" id="MBD3108983.1"/>
    </source>
</evidence>
<comment type="similarity">
    <text evidence="8">Belongs to the tRNA(Ile)-lysidine synthase family.</text>
</comment>
<dbReference type="EMBL" id="JACXSI010000025">
    <property type="protein sequence ID" value="MBD3108983.1"/>
    <property type="molecule type" value="Genomic_DNA"/>
</dbReference>
<reference evidence="10" key="1">
    <citation type="submission" date="2020-09" db="EMBL/GenBank/DDBJ databases">
        <title>Bacillus faecalis sp. nov., a moderately halophilic bacterium isolated from cow faeces.</title>
        <authorList>
            <person name="Jiang L."/>
            <person name="Lee J."/>
        </authorList>
    </citation>
    <scope>NUCLEOTIDE SEQUENCE</scope>
    <source>
        <strain evidence="10">AGMB 02131</strain>
    </source>
</reference>
<comment type="function">
    <text evidence="8">Ligates lysine onto the cytidine present at position 34 of the AUA codon-specific tRNA(Ile) that contains the anticodon CAU, in an ATP-dependent manner. Cytidine is converted to lysidine, thus changing the amino acid specificity of the tRNA from methionine to isoleucine.</text>
</comment>
<dbReference type="InterPro" id="IPR012796">
    <property type="entry name" value="Lysidine-tRNA-synth_C"/>
</dbReference>
<evidence type="ECO:0000256" key="3">
    <source>
        <dbReference type="ARBA" id="ARBA00022598"/>
    </source>
</evidence>
<dbReference type="InterPro" id="IPR012795">
    <property type="entry name" value="tRNA_Ile_lys_synt_N"/>
</dbReference>
<dbReference type="GO" id="GO:0032267">
    <property type="term" value="F:tRNA(Ile)-lysidine synthase activity"/>
    <property type="evidence" value="ECO:0007669"/>
    <property type="project" value="UniProtKB-EC"/>
</dbReference>
<evidence type="ECO:0000256" key="2">
    <source>
        <dbReference type="ARBA" id="ARBA00022490"/>
    </source>
</evidence>
<evidence type="ECO:0000256" key="1">
    <source>
        <dbReference type="ARBA" id="ARBA00004496"/>
    </source>
</evidence>
<comment type="domain">
    <text evidence="8">The N-terminal region contains the highly conserved SGGXDS motif, predicted to be a P-loop motif involved in ATP binding.</text>
</comment>
<dbReference type="Proteomes" id="UP000602076">
    <property type="component" value="Unassembled WGS sequence"/>
</dbReference>
<dbReference type="AlphaFoldDB" id="A0A927HD13"/>
<evidence type="ECO:0000256" key="5">
    <source>
        <dbReference type="ARBA" id="ARBA00022741"/>
    </source>
</evidence>
<dbReference type="HAMAP" id="MF_01161">
    <property type="entry name" value="tRNA_Ile_lys_synt"/>
    <property type="match status" value="1"/>
</dbReference>
<feature type="domain" description="Lysidine-tRNA(Ile) synthetase C-terminal" evidence="9">
    <location>
        <begin position="382"/>
        <end position="456"/>
    </location>
</feature>
<dbReference type="GO" id="GO:0005737">
    <property type="term" value="C:cytoplasm"/>
    <property type="evidence" value="ECO:0007669"/>
    <property type="project" value="UniProtKB-SubCell"/>
</dbReference>
<comment type="subcellular location">
    <subcellularLocation>
        <location evidence="1 8">Cytoplasm</location>
    </subcellularLocation>
</comment>
<dbReference type="PANTHER" id="PTHR43033">
    <property type="entry name" value="TRNA(ILE)-LYSIDINE SYNTHASE-RELATED"/>
    <property type="match status" value="1"/>
</dbReference>
<dbReference type="NCBIfam" id="TIGR02432">
    <property type="entry name" value="lysidine_TilS_N"/>
    <property type="match status" value="1"/>
</dbReference>
<dbReference type="Gene3D" id="3.30.465.60">
    <property type="match status" value="1"/>
</dbReference>
<accession>A0A927HD13</accession>
<dbReference type="GO" id="GO:0005524">
    <property type="term" value="F:ATP binding"/>
    <property type="evidence" value="ECO:0007669"/>
    <property type="project" value="UniProtKB-UniRule"/>
</dbReference>
<organism evidence="10 11">
    <name type="scientific">Peribacillus faecalis</name>
    <dbReference type="NCBI Taxonomy" id="2772559"/>
    <lineage>
        <taxon>Bacteria</taxon>
        <taxon>Bacillati</taxon>
        <taxon>Bacillota</taxon>
        <taxon>Bacilli</taxon>
        <taxon>Bacillales</taxon>
        <taxon>Bacillaceae</taxon>
        <taxon>Peribacillus</taxon>
    </lineage>
</organism>
<keyword evidence="4 8" id="KW-0819">tRNA processing</keyword>
<proteinExistence type="inferred from homology"/>
<comment type="catalytic activity">
    <reaction evidence="7 8">
        <text>cytidine(34) in tRNA(Ile2) + L-lysine + ATP = lysidine(34) in tRNA(Ile2) + AMP + diphosphate + H(+)</text>
        <dbReference type="Rhea" id="RHEA:43744"/>
        <dbReference type="Rhea" id="RHEA-COMP:10625"/>
        <dbReference type="Rhea" id="RHEA-COMP:10670"/>
        <dbReference type="ChEBI" id="CHEBI:15378"/>
        <dbReference type="ChEBI" id="CHEBI:30616"/>
        <dbReference type="ChEBI" id="CHEBI:32551"/>
        <dbReference type="ChEBI" id="CHEBI:33019"/>
        <dbReference type="ChEBI" id="CHEBI:82748"/>
        <dbReference type="ChEBI" id="CHEBI:83665"/>
        <dbReference type="ChEBI" id="CHEBI:456215"/>
        <dbReference type="EC" id="6.3.4.19"/>
    </reaction>
</comment>
<name>A0A927HD13_9BACI</name>
<dbReference type="NCBIfam" id="TIGR02433">
    <property type="entry name" value="lysidine_TilS_C"/>
    <property type="match status" value="1"/>
</dbReference>
<keyword evidence="2 8" id="KW-0963">Cytoplasm</keyword>
<feature type="binding site" evidence="8">
    <location>
        <begin position="27"/>
        <end position="32"/>
    </location>
    <ligand>
        <name>ATP</name>
        <dbReference type="ChEBI" id="CHEBI:30616"/>
    </ligand>
</feature>
<dbReference type="PANTHER" id="PTHR43033:SF1">
    <property type="entry name" value="TRNA(ILE)-LYSIDINE SYNTHASE-RELATED"/>
    <property type="match status" value="1"/>
</dbReference>
<dbReference type="SUPFAM" id="SSF82829">
    <property type="entry name" value="MesJ substrate recognition domain-like"/>
    <property type="match status" value="1"/>
</dbReference>
<keyword evidence="5 8" id="KW-0547">Nucleotide-binding</keyword>
<dbReference type="SUPFAM" id="SSF52402">
    <property type="entry name" value="Adenine nucleotide alpha hydrolases-like"/>
    <property type="match status" value="1"/>
</dbReference>
<dbReference type="CDD" id="cd01992">
    <property type="entry name" value="TilS_N"/>
    <property type="match status" value="1"/>
</dbReference>
<dbReference type="SMART" id="SM00977">
    <property type="entry name" value="TilS_C"/>
    <property type="match status" value="1"/>
</dbReference>
<dbReference type="Gene3D" id="3.40.50.620">
    <property type="entry name" value="HUPs"/>
    <property type="match status" value="1"/>
</dbReference>
<sequence>MLEERARQAINKYGLIQQDERLLIGVSGGADSMALLHFLCSLRKEYNLQLVVAHVDHMFRGQQSYEDYLFVEKYCAEWGVVFAGTRIDVPAYISKTGKSSQVASREARYKFYEEVMRKYRIHKLVLAHHGDDQIETILMRLTRGASGEARAGIQMKRTFQEHEIIRPFLFADKDDIEDYCQRYGIAYRLDESNLKPVYARNRYRLQVLPFLKKENTQVHEHFQRFSEELLEDEAFLNSLANERLEALVLKKDNEVKISIRAFLQTPKPLQRRCIHLILNYLYFERQEDLSATHIESMITLFQSSHPSGEIHLPAGLKVIKSYDEGIFTFRQKDSEPYSYTIHIPGEVVLPNGRKITTSANQSVEEKSNNIFIANLEDIHLPLTVRTRNNGDRMKVKGLNGSRKVKDIFIDKKIPVTERASWPIVEDAGGEVIWIPGLSKSDKEAVKESKSFITLKYV</sequence>
<evidence type="ECO:0000313" key="11">
    <source>
        <dbReference type="Proteomes" id="UP000602076"/>
    </source>
</evidence>
<dbReference type="Pfam" id="PF09179">
    <property type="entry name" value="TilS"/>
    <property type="match status" value="1"/>
</dbReference>